<dbReference type="AlphaFoldDB" id="A0A7W6HJU4"/>
<comment type="caution">
    <text evidence="1">The sequence shown here is derived from an EMBL/GenBank/DDBJ whole genome shotgun (WGS) entry which is preliminary data.</text>
</comment>
<reference evidence="1 2" key="1">
    <citation type="submission" date="2020-08" db="EMBL/GenBank/DDBJ databases">
        <title>Genomic Encyclopedia of Type Strains, Phase IV (KMG-IV): sequencing the most valuable type-strain genomes for metagenomic binning, comparative biology and taxonomic classification.</title>
        <authorList>
            <person name="Goeker M."/>
        </authorList>
    </citation>
    <scope>NUCLEOTIDE SEQUENCE [LARGE SCALE GENOMIC DNA]</scope>
    <source>
        <strain evidence="1 2">DSM 100021</strain>
    </source>
</reference>
<sequence>MSENNNRNFGFQMRLRISAAYAIILLSTALPVRAESLILQEGQILISRDYSNELVVYDTGKSEVRLQRDYATGSDGSQYLVEYSVSGQRKTSYRFDVTPKVEAFDIVDIDVTRKFCNREMAIVTVREYTNIEGPNYSYSRIFLELTQPGKGFDYQDTAATSIGGPTPLGLLEDYATIDCDTMPVELTDKSQ</sequence>
<gene>
    <name evidence="1" type="ORF">GGQ71_000447</name>
</gene>
<protein>
    <submittedName>
        <fullName evidence="1">Uncharacterized protein</fullName>
    </submittedName>
</protein>
<dbReference type="OrthoDB" id="9838051at2"/>
<name>A0A7W6HJU4_9HYPH</name>
<dbReference type="RefSeq" id="WP_139310689.1">
    <property type="nucleotide sequence ID" value="NZ_JACIED010000001.1"/>
</dbReference>
<dbReference type="Proteomes" id="UP000544107">
    <property type="component" value="Unassembled WGS sequence"/>
</dbReference>
<dbReference type="EMBL" id="JACIED010000001">
    <property type="protein sequence ID" value="MBB4006211.1"/>
    <property type="molecule type" value="Genomic_DNA"/>
</dbReference>
<proteinExistence type="predicted"/>
<accession>A0A7W6HJU4</accession>
<organism evidence="1 2">
    <name type="scientific">Allorhizobium taibaishanense</name>
    <dbReference type="NCBI Taxonomy" id="887144"/>
    <lineage>
        <taxon>Bacteria</taxon>
        <taxon>Pseudomonadati</taxon>
        <taxon>Pseudomonadota</taxon>
        <taxon>Alphaproteobacteria</taxon>
        <taxon>Hyphomicrobiales</taxon>
        <taxon>Rhizobiaceae</taxon>
        <taxon>Rhizobium/Agrobacterium group</taxon>
        <taxon>Allorhizobium</taxon>
    </lineage>
</organism>
<evidence type="ECO:0000313" key="2">
    <source>
        <dbReference type="Proteomes" id="UP000544107"/>
    </source>
</evidence>
<evidence type="ECO:0000313" key="1">
    <source>
        <dbReference type="EMBL" id="MBB4006211.1"/>
    </source>
</evidence>